<dbReference type="Pfam" id="PF09335">
    <property type="entry name" value="VTT_dom"/>
    <property type="match status" value="1"/>
</dbReference>
<keyword evidence="6 7" id="KW-0472">Membrane</keyword>
<keyword evidence="4 7" id="KW-0812">Transmembrane</keyword>
<feature type="compositionally biased region" description="Basic and acidic residues" evidence="8">
    <location>
        <begin position="244"/>
        <end position="255"/>
    </location>
</feature>
<dbReference type="PANTHER" id="PTHR12677:SF59">
    <property type="entry name" value="GOLGI APPARATUS MEMBRANE PROTEIN TVP38-RELATED"/>
    <property type="match status" value="1"/>
</dbReference>
<sequence>MITRSRRSVSRGAIIRLISLGVFVAAAVSVGLLLPPLDVEALRDRFTDVGWVGLAAFAAVYGLLTLSPVPKGVLSIAAGVVWGFGVGVLAVYAGALLGATLAFWASRLLGRDAVARLMGRRAAAIDDVFERRGFLSILGLRLVPVVPFTALNYASGLTGVTYPAYAAATAIGIIPGTAAYVALGAFGIEAGPLFWIALGALGALSLAGAIVGVVVQRRRRVRARAAGAASDAPAGSEQEAATDLGDRSGKGAEHA</sequence>
<evidence type="ECO:0000256" key="8">
    <source>
        <dbReference type="SAM" id="MobiDB-lite"/>
    </source>
</evidence>
<keyword evidence="5 7" id="KW-1133">Transmembrane helix</keyword>
<feature type="compositionally biased region" description="Low complexity" evidence="8">
    <location>
        <begin position="226"/>
        <end position="235"/>
    </location>
</feature>
<comment type="similarity">
    <text evidence="2 7">Belongs to the TVP38/TMEM64 family.</text>
</comment>
<dbReference type="RefSeq" id="WP_322411082.1">
    <property type="nucleotide sequence ID" value="NZ_CP139779.1"/>
</dbReference>
<protein>
    <recommendedName>
        <fullName evidence="7">TVP38/TMEM64 family membrane protein</fullName>
    </recommendedName>
</protein>
<dbReference type="PANTHER" id="PTHR12677">
    <property type="entry name" value="GOLGI APPARATUS MEMBRANE PROTEIN TVP38-RELATED"/>
    <property type="match status" value="1"/>
</dbReference>
<organism evidence="10 11">
    <name type="scientific">Microbacterium invictum</name>
    <dbReference type="NCBI Taxonomy" id="515415"/>
    <lineage>
        <taxon>Bacteria</taxon>
        <taxon>Bacillati</taxon>
        <taxon>Actinomycetota</taxon>
        <taxon>Actinomycetes</taxon>
        <taxon>Micrococcales</taxon>
        <taxon>Microbacteriaceae</taxon>
        <taxon>Microbacterium</taxon>
    </lineage>
</organism>
<evidence type="ECO:0000256" key="5">
    <source>
        <dbReference type="ARBA" id="ARBA00022989"/>
    </source>
</evidence>
<feature type="transmembrane region" description="Helical" evidence="7">
    <location>
        <begin position="12"/>
        <end position="37"/>
    </location>
</feature>
<dbReference type="EMBL" id="CP139779">
    <property type="protein sequence ID" value="WQB70946.1"/>
    <property type="molecule type" value="Genomic_DNA"/>
</dbReference>
<evidence type="ECO:0000256" key="7">
    <source>
        <dbReference type="RuleBase" id="RU366058"/>
    </source>
</evidence>
<feature type="transmembrane region" description="Helical" evidence="7">
    <location>
        <begin position="134"/>
        <end position="153"/>
    </location>
</feature>
<dbReference type="InterPro" id="IPR032816">
    <property type="entry name" value="VTT_dom"/>
</dbReference>
<evidence type="ECO:0000259" key="9">
    <source>
        <dbReference type="Pfam" id="PF09335"/>
    </source>
</evidence>
<comment type="subcellular location">
    <subcellularLocation>
        <location evidence="1 7">Cell membrane</location>
        <topology evidence="1 7">Multi-pass membrane protein</topology>
    </subcellularLocation>
</comment>
<evidence type="ECO:0000313" key="10">
    <source>
        <dbReference type="EMBL" id="WQB70946.1"/>
    </source>
</evidence>
<keyword evidence="3 7" id="KW-1003">Cell membrane</keyword>
<evidence type="ECO:0000256" key="3">
    <source>
        <dbReference type="ARBA" id="ARBA00022475"/>
    </source>
</evidence>
<evidence type="ECO:0000256" key="6">
    <source>
        <dbReference type="ARBA" id="ARBA00023136"/>
    </source>
</evidence>
<evidence type="ECO:0000313" key="11">
    <source>
        <dbReference type="Proteomes" id="UP001324533"/>
    </source>
</evidence>
<feature type="transmembrane region" description="Helical" evidence="7">
    <location>
        <begin position="194"/>
        <end position="215"/>
    </location>
</feature>
<dbReference type="InterPro" id="IPR015414">
    <property type="entry name" value="TMEM64"/>
</dbReference>
<keyword evidence="11" id="KW-1185">Reference proteome</keyword>
<name>A0ABZ0VBD5_9MICO</name>
<dbReference type="Proteomes" id="UP001324533">
    <property type="component" value="Chromosome"/>
</dbReference>
<feature type="region of interest" description="Disordered" evidence="8">
    <location>
        <begin position="226"/>
        <end position="255"/>
    </location>
</feature>
<reference evidence="10 11" key="1">
    <citation type="submission" date="2023-06" db="EMBL/GenBank/DDBJ databases">
        <title>Rock-solubilizing bacteria, Microbacterium invictum, promotes re-establishment of vegetation in rocky wasteland by accelerating rock bio-weathering and reshaping soil bacterial community.</title>
        <authorList>
            <person name="Liu C."/>
        </authorList>
    </citation>
    <scope>NUCLEOTIDE SEQUENCE [LARGE SCALE GENOMIC DNA]</scope>
    <source>
        <strain evidence="10 11">X-18</strain>
    </source>
</reference>
<gene>
    <name evidence="10" type="ORF">T9R20_03000</name>
</gene>
<feature type="transmembrane region" description="Helical" evidence="7">
    <location>
        <begin position="165"/>
        <end position="188"/>
    </location>
</feature>
<evidence type="ECO:0000256" key="1">
    <source>
        <dbReference type="ARBA" id="ARBA00004651"/>
    </source>
</evidence>
<evidence type="ECO:0000256" key="2">
    <source>
        <dbReference type="ARBA" id="ARBA00008640"/>
    </source>
</evidence>
<feature type="transmembrane region" description="Helical" evidence="7">
    <location>
        <begin position="81"/>
        <end position="105"/>
    </location>
</feature>
<proteinExistence type="inferred from homology"/>
<feature type="domain" description="VTT" evidence="9">
    <location>
        <begin position="69"/>
        <end position="185"/>
    </location>
</feature>
<accession>A0ABZ0VBD5</accession>
<evidence type="ECO:0000256" key="4">
    <source>
        <dbReference type="ARBA" id="ARBA00022692"/>
    </source>
</evidence>
<feature type="transmembrane region" description="Helical" evidence="7">
    <location>
        <begin position="49"/>
        <end position="69"/>
    </location>
</feature>